<gene>
    <name evidence="2" type="ORF">SAMN02745123_00455</name>
</gene>
<reference evidence="3" key="1">
    <citation type="submission" date="2016-11" db="EMBL/GenBank/DDBJ databases">
        <authorList>
            <person name="Varghese N."/>
            <person name="Submissions S."/>
        </authorList>
    </citation>
    <scope>NUCLEOTIDE SEQUENCE [LARGE SCALE GENOMIC DNA]</scope>
    <source>
        <strain evidence="3">DSM 10349</strain>
    </source>
</reference>
<dbReference type="SUPFAM" id="SSF109604">
    <property type="entry name" value="HD-domain/PDEase-like"/>
    <property type="match status" value="1"/>
</dbReference>
<dbReference type="AlphaFoldDB" id="A0A1M6P456"/>
<dbReference type="Gene3D" id="1.10.3210.10">
    <property type="entry name" value="Hypothetical protein af1432"/>
    <property type="match status" value="1"/>
</dbReference>
<proteinExistence type="predicted"/>
<keyword evidence="3" id="KW-1185">Reference proteome</keyword>
<feature type="domain" description="HD" evidence="1">
    <location>
        <begin position="22"/>
        <end position="114"/>
    </location>
</feature>
<evidence type="ECO:0000313" key="3">
    <source>
        <dbReference type="Proteomes" id="UP000183997"/>
    </source>
</evidence>
<dbReference type="STRING" id="1121421.SAMN02745123_00455"/>
<name>A0A1M6P456_9FIRM</name>
<dbReference type="Proteomes" id="UP000183997">
    <property type="component" value="Unassembled WGS sequence"/>
</dbReference>
<dbReference type="InterPro" id="IPR003607">
    <property type="entry name" value="HD/PDEase_dom"/>
</dbReference>
<dbReference type="EMBL" id="FRAR01000005">
    <property type="protein sequence ID" value="SHK02765.1"/>
    <property type="molecule type" value="Genomic_DNA"/>
</dbReference>
<dbReference type="Pfam" id="PF01966">
    <property type="entry name" value="HD"/>
    <property type="match status" value="1"/>
</dbReference>
<evidence type="ECO:0000259" key="1">
    <source>
        <dbReference type="Pfam" id="PF01966"/>
    </source>
</evidence>
<accession>A0A1M6P456</accession>
<evidence type="ECO:0000313" key="2">
    <source>
        <dbReference type="EMBL" id="SHK02765.1"/>
    </source>
</evidence>
<organism evidence="2 3">
    <name type="scientific">Desulforamulus aeronauticus DSM 10349</name>
    <dbReference type="NCBI Taxonomy" id="1121421"/>
    <lineage>
        <taxon>Bacteria</taxon>
        <taxon>Bacillati</taxon>
        <taxon>Bacillota</taxon>
        <taxon>Clostridia</taxon>
        <taxon>Eubacteriales</taxon>
        <taxon>Peptococcaceae</taxon>
        <taxon>Desulforamulus</taxon>
    </lineage>
</organism>
<sequence>MATIASNVIKKMILYFDGDLKRINHALKVYAFAKSIGELEGVSGEKLQILVLASILHDIGIKESEMKYSSSAGKYQQIEGPPVARDLLQEFPLSQEFIDRVCYLIGNHHTYTKIDDIDFQILVEADFLVNIFEDELVKEQVNSIKQKYFKTGTGLSYLTSMYGQ</sequence>
<dbReference type="InterPro" id="IPR006674">
    <property type="entry name" value="HD_domain"/>
</dbReference>
<protein>
    <submittedName>
        <fullName evidence="2">HD domain-containing protein</fullName>
    </submittedName>
</protein>
<dbReference type="CDD" id="cd00077">
    <property type="entry name" value="HDc"/>
    <property type="match status" value="1"/>
</dbReference>
<dbReference type="OrthoDB" id="155250at2"/>
<dbReference type="RefSeq" id="WP_072910655.1">
    <property type="nucleotide sequence ID" value="NZ_FRAR01000005.1"/>
</dbReference>